<name>A0ABQ1ENQ7_9BACL</name>
<protein>
    <submittedName>
        <fullName evidence="2">Uncharacterized protein</fullName>
    </submittedName>
</protein>
<dbReference type="InterPro" id="IPR014756">
    <property type="entry name" value="Ig_E-set"/>
</dbReference>
<evidence type="ECO:0000256" key="1">
    <source>
        <dbReference type="SAM" id="MobiDB-lite"/>
    </source>
</evidence>
<evidence type="ECO:0000313" key="3">
    <source>
        <dbReference type="Proteomes" id="UP000615455"/>
    </source>
</evidence>
<feature type="compositionally biased region" description="Polar residues" evidence="1">
    <location>
        <begin position="161"/>
        <end position="176"/>
    </location>
</feature>
<dbReference type="EMBL" id="BMHE01000010">
    <property type="protein sequence ID" value="GFZ79169.1"/>
    <property type="molecule type" value="Genomic_DNA"/>
</dbReference>
<dbReference type="SUPFAM" id="SSF81296">
    <property type="entry name" value="E set domains"/>
    <property type="match status" value="1"/>
</dbReference>
<gene>
    <name evidence="2" type="ORF">GCM10008018_25990</name>
</gene>
<sequence>MTLSTSGKAEYSLNGGAAWQSYTSPADAIFAADLTAPTNTDVTLTISYPIGADVKEFKVGESGNWTAYGAPVVVSTNDTVYARGTDAAGNVPHISNYVVNNIVSKSKAKPGPVVLSEDNGNDTGLKDGNLHILMNMCYGENGRIYKLYENDVLIETKSLSDDTPNAQSTVLSSSTMRGPHPVIR</sequence>
<evidence type="ECO:0000313" key="2">
    <source>
        <dbReference type="EMBL" id="GFZ79169.1"/>
    </source>
</evidence>
<dbReference type="Gene3D" id="2.60.40.10">
    <property type="entry name" value="Immunoglobulins"/>
    <property type="match status" value="1"/>
</dbReference>
<comment type="caution">
    <text evidence="2">The sequence shown here is derived from an EMBL/GenBank/DDBJ whole genome shotgun (WGS) entry which is preliminary data.</text>
</comment>
<dbReference type="Proteomes" id="UP000615455">
    <property type="component" value="Unassembled WGS sequence"/>
</dbReference>
<keyword evidence="3" id="KW-1185">Reference proteome</keyword>
<proteinExistence type="predicted"/>
<dbReference type="InterPro" id="IPR013783">
    <property type="entry name" value="Ig-like_fold"/>
</dbReference>
<accession>A0ABQ1ENQ7</accession>
<feature type="region of interest" description="Disordered" evidence="1">
    <location>
        <begin position="159"/>
        <end position="184"/>
    </location>
</feature>
<organism evidence="2 3">
    <name type="scientific">Paenibacillus marchantiophytorum</name>
    <dbReference type="NCBI Taxonomy" id="1619310"/>
    <lineage>
        <taxon>Bacteria</taxon>
        <taxon>Bacillati</taxon>
        <taxon>Bacillota</taxon>
        <taxon>Bacilli</taxon>
        <taxon>Bacillales</taxon>
        <taxon>Paenibacillaceae</taxon>
        <taxon>Paenibacillus</taxon>
    </lineage>
</organism>
<reference evidence="3" key="1">
    <citation type="journal article" date="2019" name="Int. J. Syst. Evol. Microbiol.">
        <title>The Global Catalogue of Microorganisms (GCM) 10K type strain sequencing project: providing services to taxonomists for standard genome sequencing and annotation.</title>
        <authorList>
            <consortium name="The Broad Institute Genomics Platform"/>
            <consortium name="The Broad Institute Genome Sequencing Center for Infectious Disease"/>
            <person name="Wu L."/>
            <person name="Ma J."/>
        </authorList>
    </citation>
    <scope>NUCLEOTIDE SEQUENCE [LARGE SCALE GENOMIC DNA]</scope>
    <source>
        <strain evidence="3">CGMCC 1.15043</strain>
    </source>
</reference>
<dbReference type="RefSeq" id="WP_189012079.1">
    <property type="nucleotide sequence ID" value="NZ_BMHE01000010.1"/>
</dbReference>